<sequence length="984" mass="112072">MLFKSLFLIVYIASLLFGAQAMVLTQDNYLYRVWSVEAGLPQISVTAIVQDAEGFLWLGTQNGLARFDGLQFEIFNTYNTAEMSSNVISELYIDSDNRLWIGTANGLMRYQDGKFQRLDYAKPLQGEITGFSEMSDGRIYIGANRLYLWQQDKLEQVVEHRGPVFQLHYHDRILYIGGQDGFATIGADGYKWQPAPIDNFSRQITEIGMHKKQLYLGTSAGLYRWKSGSWSELKLPGLNDRQHIELLYVDVNNRLWVSTYSDMFFIEEGVVEKAGYVKGKHQEFDWVESMLQDKHQNLWFGSRTHGLKRLRKPPTERFSTNEGIPDPYTWAVLPWQQHLLVGTNAGLSLLQYGKFQPLMANQYLSNPFVYSLLADGDNLWVGARGGLSLLDLKTLTWRKNYNEISHLLVSSLAREGEQLWVGTSGGLYFLHDEALSQTGLPDSLTQVKVRIVTPDNQNRLWVGTENGLYLRDDNGFKEVTDVPISSSFISAIKQFDDGNLLIGSIDKGFIFGRPDNWQWFNQQKGLPGNGVIHIEKVAGQLLISNLQGVYRMDYAALLQGKVDKLYMLVDDRRPEAETDSHRCCNGAGSSKGAVHQGRIWYPTQDGVVSLPLQRLIQYGHIPEPVIDAVLADNKTYRDTNVVLNPEQRDWQVRFTAPYFVQASSIQLRYQLKGYDTEWIEAGSRRDAFYTNLPPGQYQFVLQVRVAGDYRWSEPVEMAIKLQPYWHETWLARMALLLLLALALWGLYRWRLLALARSRLQLAALVTERTRELHQANQRLEQMSMQDALTGLYNRHYLDTHIQAILSRAQRQSAPLLWALLDLDHFKQINDSQGHHIGDEVLIAIADILRQNSRGSDHLIRWGGEEFLLIFEAADDAILALERIQNAIRNYPWADTLGINQPLTCSIGAIAKPVNWDWQYSLKLADQALYRVKQHGRNGYLLLRPVALHAELSTGASLDELLANHSITASSDHPELASYPDNIPG</sequence>
<dbReference type="Pfam" id="PF07495">
    <property type="entry name" value="Y_Y_Y"/>
    <property type="match status" value="1"/>
</dbReference>
<protein>
    <recommendedName>
        <fullName evidence="2">diguanylate cyclase</fullName>
        <ecNumber evidence="2">2.7.7.65</ecNumber>
    </recommendedName>
</protein>
<dbReference type="Gene3D" id="2.60.40.10">
    <property type="entry name" value="Immunoglobulins"/>
    <property type="match status" value="1"/>
</dbReference>
<reference evidence="5" key="1">
    <citation type="submission" date="2019-04" db="EMBL/GenBank/DDBJ databases">
        <authorList>
            <person name="Brambilla D."/>
        </authorList>
    </citation>
    <scope>NUCLEOTIDE SEQUENCE</scope>
    <source>
        <strain evidence="5">BAL1</strain>
    </source>
</reference>
<dbReference type="Gene3D" id="3.30.70.270">
    <property type="match status" value="1"/>
</dbReference>
<dbReference type="InterPro" id="IPR015943">
    <property type="entry name" value="WD40/YVTN_repeat-like_dom_sf"/>
</dbReference>
<dbReference type="InterPro" id="IPR043128">
    <property type="entry name" value="Rev_trsase/Diguanyl_cyclase"/>
</dbReference>
<evidence type="ECO:0000313" key="5">
    <source>
        <dbReference type="EMBL" id="VHO02847.1"/>
    </source>
</evidence>
<evidence type="ECO:0000256" key="3">
    <source>
        <dbReference type="ARBA" id="ARBA00034247"/>
    </source>
</evidence>
<dbReference type="SUPFAM" id="SSF55073">
    <property type="entry name" value="Nucleotide cyclase"/>
    <property type="match status" value="1"/>
</dbReference>
<evidence type="ECO:0000256" key="2">
    <source>
        <dbReference type="ARBA" id="ARBA00012528"/>
    </source>
</evidence>
<dbReference type="PANTHER" id="PTHR45138">
    <property type="entry name" value="REGULATORY COMPONENTS OF SENSORY TRANSDUCTION SYSTEM"/>
    <property type="match status" value="1"/>
</dbReference>
<gene>
    <name evidence="5" type="ORF">BAL341_1042</name>
</gene>
<dbReference type="PANTHER" id="PTHR45138:SF9">
    <property type="entry name" value="DIGUANYLATE CYCLASE DGCM-RELATED"/>
    <property type="match status" value="1"/>
</dbReference>
<dbReference type="Gene3D" id="2.130.10.10">
    <property type="entry name" value="YVTN repeat-like/Quinoprotein amine dehydrogenase"/>
    <property type="match status" value="2"/>
</dbReference>
<dbReference type="GO" id="GO:0052621">
    <property type="term" value="F:diguanylate cyclase activity"/>
    <property type="evidence" value="ECO:0007669"/>
    <property type="project" value="UniProtKB-EC"/>
</dbReference>
<dbReference type="InterPro" id="IPR011047">
    <property type="entry name" value="Quinoprotein_ADH-like_sf"/>
</dbReference>
<evidence type="ECO:0000259" key="4">
    <source>
        <dbReference type="PROSITE" id="PS50887"/>
    </source>
</evidence>
<dbReference type="InterPro" id="IPR000160">
    <property type="entry name" value="GGDEF_dom"/>
</dbReference>
<dbReference type="GO" id="GO:0043709">
    <property type="term" value="P:cell adhesion involved in single-species biofilm formation"/>
    <property type="evidence" value="ECO:0007669"/>
    <property type="project" value="TreeGrafter"/>
</dbReference>
<dbReference type="CDD" id="cd01949">
    <property type="entry name" value="GGDEF"/>
    <property type="match status" value="1"/>
</dbReference>
<dbReference type="InterPro" id="IPR011110">
    <property type="entry name" value="Reg_prop"/>
</dbReference>
<dbReference type="FunFam" id="3.30.70.270:FF:000001">
    <property type="entry name" value="Diguanylate cyclase domain protein"/>
    <property type="match status" value="1"/>
</dbReference>
<dbReference type="AlphaFoldDB" id="A0A486XN89"/>
<dbReference type="Pfam" id="PF07494">
    <property type="entry name" value="Reg_prop"/>
    <property type="match status" value="2"/>
</dbReference>
<evidence type="ECO:0000256" key="1">
    <source>
        <dbReference type="ARBA" id="ARBA00001946"/>
    </source>
</evidence>
<comment type="cofactor">
    <cofactor evidence="1">
        <name>Mg(2+)</name>
        <dbReference type="ChEBI" id="CHEBI:18420"/>
    </cofactor>
</comment>
<organism evidence="5">
    <name type="scientific">Rheinheimera sp. BAL341</name>
    <dbReference type="NCBI Taxonomy" id="1708203"/>
    <lineage>
        <taxon>Bacteria</taxon>
        <taxon>Pseudomonadati</taxon>
        <taxon>Pseudomonadota</taxon>
        <taxon>Gammaproteobacteria</taxon>
        <taxon>Chromatiales</taxon>
        <taxon>Chromatiaceae</taxon>
        <taxon>Rheinheimera</taxon>
    </lineage>
</organism>
<proteinExistence type="predicted"/>
<dbReference type="EC" id="2.7.7.65" evidence="2"/>
<dbReference type="InterPro" id="IPR011123">
    <property type="entry name" value="Y_Y_Y"/>
</dbReference>
<comment type="catalytic activity">
    <reaction evidence="3">
        <text>2 GTP = 3',3'-c-di-GMP + 2 diphosphate</text>
        <dbReference type="Rhea" id="RHEA:24898"/>
        <dbReference type="ChEBI" id="CHEBI:33019"/>
        <dbReference type="ChEBI" id="CHEBI:37565"/>
        <dbReference type="ChEBI" id="CHEBI:58805"/>
        <dbReference type="EC" id="2.7.7.65"/>
    </reaction>
</comment>
<dbReference type="Pfam" id="PF00990">
    <property type="entry name" value="GGDEF"/>
    <property type="match status" value="1"/>
</dbReference>
<dbReference type="SUPFAM" id="SSF50998">
    <property type="entry name" value="Quinoprotein alcohol dehydrogenase-like"/>
    <property type="match status" value="1"/>
</dbReference>
<feature type="domain" description="GGDEF" evidence="4">
    <location>
        <begin position="813"/>
        <end position="944"/>
    </location>
</feature>
<dbReference type="InterPro" id="IPR013783">
    <property type="entry name" value="Ig-like_fold"/>
</dbReference>
<dbReference type="GO" id="GO:1902201">
    <property type="term" value="P:negative regulation of bacterial-type flagellum-dependent cell motility"/>
    <property type="evidence" value="ECO:0007669"/>
    <property type="project" value="TreeGrafter"/>
</dbReference>
<name>A0A486XN89_9GAMM</name>
<accession>A0A486XN89</accession>
<dbReference type="SMART" id="SM00267">
    <property type="entry name" value="GGDEF"/>
    <property type="match status" value="1"/>
</dbReference>
<dbReference type="InterPro" id="IPR050469">
    <property type="entry name" value="Diguanylate_Cyclase"/>
</dbReference>
<dbReference type="PROSITE" id="PS50887">
    <property type="entry name" value="GGDEF"/>
    <property type="match status" value="1"/>
</dbReference>
<dbReference type="InterPro" id="IPR029787">
    <property type="entry name" value="Nucleotide_cyclase"/>
</dbReference>
<dbReference type="SUPFAM" id="SSF63829">
    <property type="entry name" value="Calcium-dependent phosphotriesterase"/>
    <property type="match status" value="1"/>
</dbReference>
<dbReference type="EMBL" id="CAAJGR010000077">
    <property type="protein sequence ID" value="VHO02847.1"/>
    <property type="molecule type" value="Genomic_DNA"/>
</dbReference>
<dbReference type="GO" id="GO:0005886">
    <property type="term" value="C:plasma membrane"/>
    <property type="evidence" value="ECO:0007669"/>
    <property type="project" value="TreeGrafter"/>
</dbReference>
<dbReference type="NCBIfam" id="TIGR00254">
    <property type="entry name" value="GGDEF"/>
    <property type="match status" value="1"/>
</dbReference>